<organism evidence="2 3">
    <name type="scientific">Nocardiopsis mwathae</name>
    <dbReference type="NCBI Taxonomy" id="1472723"/>
    <lineage>
        <taxon>Bacteria</taxon>
        <taxon>Bacillati</taxon>
        <taxon>Actinomycetota</taxon>
        <taxon>Actinomycetes</taxon>
        <taxon>Streptosporangiales</taxon>
        <taxon>Nocardiopsidaceae</taxon>
        <taxon>Nocardiopsis</taxon>
    </lineage>
</organism>
<evidence type="ECO:0000259" key="1">
    <source>
        <dbReference type="PROSITE" id="PS50943"/>
    </source>
</evidence>
<proteinExistence type="predicted"/>
<keyword evidence="3" id="KW-1185">Reference proteome</keyword>
<dbReference type="SUPFAM" id="SSF50475">
    <property type="entry name" value="FMN-binding split barrel"/>
    <property type="match status" value="1"/>
</dbReference>
<dbReference type="Pfam" id="PF12900">
    <property type="entry name" value="Pyridox_ox_2"/>
    <property type="match status" value="1"/>
</dbReference>
<dbReference type="GO" id="GO:0003677">
    <property type="term" value="F:DNA binding"/>
    <property type="evidence" value="ECO:0007669"/>
    <property type="project" value="InterPro"/>
</dbReference>
<dbReference type="InterPro" id="IPR024747">
    <property type="entry name" value="Pyridox_Oxase-rel"/>
</dbReference>
<dbReference type="CDD" id="cd00093">
    <property type="entry name" value="HTH_XRE"/>
    <property type="match status" value="1"/>
</dbReference>
<protein>
    <submittedName>
        <fullName evidence="2">Transcriptional regulator with XRE-family HTH domain</fullName>
    </submittedName>
</protein>
<dbReference type="PROSITE" id="PS50943">
    <property type="entry name" value="HTH_CROC1"/>
    <property type="match status" value="1"/>
</dbReference>
<dbReference type="Gene3D" id="2.30.110.10">
    <property type="entry name" value="Electron Transport, Fmn-binding Protein, Chain A"/>
    <property type="match status" value="1"/>
</dbReference>
<accession>A0A7W9YG71</accession>
<dbReference type="Proteomes" id="UP000546642">
    <property type="component" value="Unassembled WGS sequence"/>
</dbReference>
<comment type="caution">
    <text evidence="2">The sequence shown here is derived from an EMBL/GenBank/DDBJ whole genome shotgun (WGS) entry which is preliminary data.</text>
</comment>
<dbReference type="SUPFAM" id="SSF47413">
    <property type="entry name" value="lambda repressor-like DNA-binding domains"/>
    <property type="match status" value="1"/>
</dbReference>
<evidence type="ECO:0000313" key="2">
    <source>
        <dbReference type="EMBL" id="MBB6171564.1"/>
    </source>
</evidence>
<sequence length="226" mass="24500">MKTDHRPEHARGDLGRRVAHRRAELGLSREELARRAGMHPGYIAYIEEMPPQLTRGALHRLATALRTSEEALLGAESELPPGCHATSTGEAELDGLSVEECMELISCGGIGRLAFHIAGEAAPSVLPVNFALVDGAIVVRTRAGGVIGRYAHGDVGFEVDAIDGVMGEGWSVLIAGRAQRIRESDRLMEQLAAVPVRPWPEGHGDAYLHIVPFRVTGRRIRSRWGP</sequence>
<feature type="domain" description="HTH cro/C1-type" evidence="1">
    <location>
        <begin position="18"/>
        <end position="72"/>
    </location>
</feature>
<dbReference type="Gene3D" id="1.10.260.40">
    <property type="entry name" value="lambda repressor-like DNA-binding domains"/>
    <property type="match status" value="1"/>
</dbReference>
<dbReference type="InterPro" id="IPR001387">
    <property type="entry name" value="Cro/C1-type_HTH"/>
</dbReference>
<name>A0A7W9YG71_9ACTN</name>
<dbReference type="InterPro" id="IPR012349">
    <property type="entry name" value="Split_barrel_FMN-bd"/>
</dbReference>
<evidence type="ECO:0000313" key="3">
    <source>
        <dbReference type="Proteomes" id="UP000546642"/>
    </source>
</evidence>
<dbReference type="InterPro" id="IPR010982">
    <property type="entry name" value="Lambda_DNA-bd_dom_sf"/>
</dbReference>
<dbReference type="SMART" id="SM00530">
    <property type="entry name" value="HTH_XRE"/>
    <property type="match status" value="1"/>
</dbReference>
<dbReference type="RefSeq" id="WP_221308062.1">
    <property type="nucleotide sequence ID" value="NZ_JACHDS010000001.1"/>
</dbReference>
<reference evidence="2 3" key="1">
    <citation type="submission" date="2020-08" db="EMBL/GenBank/DDBJ databases">
        <title>Sequencing the genomes of 1000 actinobacteria strains.</title>
        <authorList>
            <person name="Klenk H.-P."/>
        </authorList>
    </citation>
    <scope>NUCLEOTIDE SEQUENCE [LARGE SCALE GENOMIC DNA]</scope>
    <source>
        <strain evidence="2 3">DSM 46659</strain>
    </source>
</reference>
<dbReference type="AlphaFoldDB" id="A0A7W9YG71"/>
<gene>
    <name evidence="2" type="ORF">HNR23_001624</name>
</gene>
<dbReference type="Pfam" id="PF13560">
    <property type="entry name" value="HTH_31"/>
    <property type="match status" value="1"/>
</dbReference>
<dbReference type="EMBL" id="JACHDS010000001">
    <property type="protein sequence ID" value="MBB6171564.1"/>
    <property type="molecule type" value="Genomic_DNA"/>
</dbReference>